<dbReference type="NCBIfam" id="TIGR01409">
    <property type="entry name" value="TAT_signal_seq"/>
    <property type="match status" value="1"/>
</dbReference>
<evidence type="ECO:0000259" key="14">
    <source>
        <dbReference type="Pfam" id="PF14720"/>
    </source>
</evidence>
<dbReference type="PROSITE" id="PS51318">
    <property type="entry name" value="TAT"/>
    <property type="match status" value="1"/>
</dbReference>
<dbReference type="GeneID" id="10393233"/>
<dbReference type="PANTHER" id="PTHR30013">
    <property type="entry name" value="NIFE / NIFESE HYDROGENASE SMALL SUBUNIT FAMILY MEMBER"/>
    <property type="match status" value="1"/>
</dbReference>
<dbReference type="GO" id="GO:0044569">
    <property type="term" value="C:[Ni-Fe] hydrogenase complex"/>
    <property type="evidence" value="ECO:0007669"/>
    <property type="project" value="TreeGrafter"/>
</dbReference>
<dbReference type="Pfam" id="PF01058">
    <property type="entry name" value="Oxidored_q6"/>
    <property type="match status" value="1"/>
</dbReference>
<dbReference type="InterPro" id="IPR006311">
    <property type="entry name" value="TAT_signal"/>
</dbReference>
<dbReference type="OrthoDB" id="37913at2157"/>
<dbReference type="Gene3D" id="4.10.480.10">
    <property type="entry name" value="Cytochrome-c3 hydrogenase, C-terminal domain"/>
    <property type="match status" value="1"/>
</dbReference>
<organism evidence="15 16">
    <name type="scientific">Archaeoglobus veneficus (strain DSM 11195 / SNP6)</name>
    <dbReference type="NCBI Taxonomy" id="693661"/>
    <lineage>
        <taxon>Archaea</taxon>
        <taxon>Methanobacteriati</taxon>
        <taxon>Methanobacteriota</taxon>
        <taxon>Archaeoglobi</taxon>
        <taxon>Archaeoglobales</taxon>
        <taxon>Archaeoglobaceae</taxon>
        <taxon>Archaeoglobus</taxon>
    </lineage>
</organism>
<reference evidence="15 16" key="1">
    <citation type="submission" date="2011-03" db="EMBL/GenBank/DDBJ databases">
        <title>The complete genome of Archaeoglobus veneficus SNP6.</title>
        <authorList>
            <consortium name="US DOE Joint Genome Institute (JGI-PGF)"/>
            <person name="Lucas S."/>
            <person name="Copeland A."/>
            <person name="Lapidus A."/>
            <person name="Bruce D."/>
            <person name="Goodwin L."/>
            <person name="Pitluck S."/>
            <person name="Kyrpides N."/>
            <person name="Mavromatis K."/>
            <person name="Pagani I."/>
            <person name="Ivanova N."/>
            <person name="Mikhailova N."/>
            <person name="Lu M."/>
            <person name="Detter J.C."/>
            <person name="Tapia R."/>
            <person name="Han C."/>
            <person name="Land M."/>
            <person name="Hauser L."/>
            <person name="Markowitz V."/>
            <person name="Cheng J.-F."/>
            <person name="Hugenholtz P."/>
            <person name="Woyke T."/>
            <person name="Wu D."/>
            <person name="Spring S."/>
            <person name="Brambilla E."/>
            <person name="Klenk H.-P."/>
            <person name="Eisen J.A."/>
        </authorList>
    </citation>
    <scope>NUCLEOTIDE SEQUENCE [LARGE SCALE GENOMIC DNA]</scope>
    <source>
        <strain>SNP6</strain>
    </source>
</reference>
<dbReference type="SUPFAM" id="SSF56770">
    <property type="entry name" value="HydA/Nqo6-like"/>
    <property type="match status" value="1"/>
</dbReference>
<evidence type="ECO:0000259" key="13">
    <source>
        <dbReference type="Pfam" id="PF01058"/>
    </source>
</evidence>
<feature type="binding site" evidence="12">
    <location>
        <position position="154"/>
    </location>
    <ligand>
        <name>[4Fe-4S] cluster</name>
        <dbReference type="ChEBI" id="CHEBI:49883"/>
        <label>1</label>
    </ligand>
</feature>
<dbReference type="InterPro" id="IPR001821">
    <property type="entry name" value="NiFe_hydrogenase_ssu"/>
</dbReference>
<feature type="binding site" evidence="12">
    <location>
        <position position="192"/>
    </location>
    <ligand>
        <name>[4Fe-4S] cluster</name>
        <dbReference type="ChEBI" id="CHEBI:49883"/>
        <label>1</label>
    </ligand>
</feature>
<dbReference type="EC" id="1.12.99.6" evidence="15"/>
<feature type="binding site" evidence="12">
    <location>
        <position position="268"/>
    </location>
    <ligand>
        <name>[3Fe-4S] cluster</name>
        <dbReference type="ChEBI" id="CHEBI:21137"/>
    </ligand>
</feature>
<dbReference type="GO" id="GO:0016020">
    <property type="term" value="C:membrane"/>
    <property type="evidence" value="ECO:0007669"/>
    <property type="project" value="TreeGrafter"/>
</dbReference>
<dbReference type="AlphaFoldDB" id="F2KN81"/>
<dbReference type="NCBIfam" id="TIGR00391">
    <property type="entry name" value="hydA"/>
    <property type="match status" value="1"/>
</dbReference>
<evidence type="ECO:0000256" key="7">
    <source>
        <dbReference type="ARBA" id="ARBA00022729"/>
    </source>
</evidence>
<dbReference type="InterPro" id="IPR006137">
    <property type="entry name" value="NADH_UbQ_OxRdtase-like_20kDa"/>
</dbReference>
<keyword evidence="5 12" id="KW-0004">4Fe-4S</keyword>
<keyword evidence="9 12" id="KW-0408">Iron</keyword>
<dbReference type="Pfam" id="PF10518">
    <property type="entry name" value="TAT_signal"/>
    <property type="match status" value="1"/>
</dbReference>
<dbReference type="GO" id="GO:0033748">
    <property type="term" value="F:hydrogenase (acceptor) activity"/>
    <property type="evidence" value="ECO:0007669"/>
    <property type="project" value="UniProtKB-EC"/>
</dbReference>
<evidence type="ECO:0000256" key="8">
    <source>
        <dbReference type="ARBA" id="ARBA00023002"/>
    </source>
</evidence>
<dbReference type="KEGG" id="ave:Arcve_0141"/>
<dbReference type="STRING" id="693661.Arcve_0141"/>
<dbReference type="RefSeq" id="WP_013682858.1">
    <property type="nucleotide sequence ID" value="NC_015320.1"/>
</dbReference>
<dbReference type="GO" id="GO:0051538">
    <property type="term" value="F:3 iron, 4 sulfur cluster binding"/>
    <property type="evidence" value="ECO:0007669"/>
    <property type="project" value="UniProtKB-KW"/>
</dbReference>
<comment type="cofactor">
    <cofactor evidence="1">
        <name>[3Fe-4S] cluster</name>
        <dbReference type="ChEBI" id="CHEBI:21137"/>
    </cofactor>
</comment>
<feature type="binding site" evidence="12">
    <location>
        <position position="229"/>
    </location>
    <ligand>
        <name>[4Fe-4S] cluster</name>
        <dbReference type="ChEBI" id="CHEBI:49883"/>
        <label>2</label>
    </ligand>
</feature>
<comment type="similarity">
    <text evidence="4">Belongs to the [NiFe]/[NiFeSe] hydrogenase small subunit family.</text>
</comment>
<evidence type="ECO:0000313" key="16">
    <source>
        <dbReference type="Proteomes" id="UP000008136"/>
    </source>
</evidence>
<dbReference type="Gene3D" id="3.40.50.700">
    <property type="entry name" value="NADH:ubiquinone oxidoreductase-like, 20kDa subunit"/>
    <property type="match status" value="1"/>
</dbReference>
<evidence type="ECO:0000256" key="9">
    <source>
        <dbReference type="ARBA" id="ARBA00023004"/>
    </source>
</evidence>
<dbReference type="GO" id="GO:0051539">
    <property type="term" value="F:4 iron, 4 sulfur cluster binding"/>
    <property type="evidence" value="ECO:0007669"/>
    <property type="project" value="UniProtKB-KW"/>
</dbReference>
<dbReference type="InterPro" id="IPR027394">
    <property type="entry name" value="Cytochrome-c3_hydrogenase_C"/>
</dbReference>
<keyword evidence="11 12" id="KW-0003">3Fe-4S</keyword>
<protein>
    <submittedName>
        <fullName evidence="15">Hydrogenase (NiFe) small subunit HydA</fullName>
        <ecNumber evidence="15">1.12.99.6</ecNumber>
    </submittedName>
</protein>
<evidence type="ECO:0000256" key="11">
    <source>
        <dbReference type="ARBA" id="ARBA00023291"/>
    </source>
</evidence>
<evidence type="ECO:0000256" key="12">
    <source>
        <dbReference type="PIRSR" id="PIRSR000310-1"/>
    </source>
</evidence>
<feature type="binding site" evidence="12">
    <location>
        <position position="49"/>
    </location>
    <ligand>
        <name>[4Fe-4S] cluster</name>
        <dbReference type="ChEBI" id="CHEBI:49883"/>
        <label>1</label>
    </ligand>
</feature>
<dbReference type="HOGENOM" id="CLU_046107_1_2_2"/>
<feature type="binding site" evidence="12">
    <location>
        <position position="253"/>
    </location>
    <ligand>
        <name>[4Fe-4S] cluster</name>
        <dbReference type="ChEBI" id="CHEBI:49883"/>
        <label>2</label>
    </ligand>
</feature>
<evidence type="ECO:0000256" key="1">
    <source>
        <dbReference type="ARBA" id="ARBA00001927"/>
    </source>
</evidence>
<dbReference type="PIRSF" id="PIRSF000310">
    <property type="entry name" value="NiFe_hyd_ssu"/>
    <property type="match status" value="1"/>
</dbReference>
<dbReference type="GO" id="GO:0009061">
    <property type="term" value="P:anaerobic respiration"/>
    <property type="evidence" value="ECO:0007669"/>
    <property type="project" value="TreeGrafter"/>
</dbReference>
<sequence length="350" mass="38302">MKLSRRNFMKGVAALGATAFLTTYKSEIVEALTEVKDYWHICWLNGAACTGCTISFAQATEPDLVQILTEITVGTSGLPIALPDYMETIHPASGSLAERLKKERWEKGTKGRRILVVEGSVQEEGYCEIAGKDFRDHLREAAEIADAIVAVGQCATFGGIPAAKPNPTGAMSVQEFLKQVGINKTVINLPFCPAHPDHITVILAAVMIGAPIELDKYGRPKVFFSTNMHDELCPYRPYYDRGLFTTRPGEEGCRFKMGCKGPIVWTDCALRKWNNHTSYCVETNMCIGCAEPGWPDRFSPFYSEVSELPTVLGFNATKIGEGILAATAAGIAIHAVKHVASKGKHEEKKE</sequence>
<dbReference type="Proteomes" id="UP000008136">
    <property type="component" value="Chromosome"/>
</dbReference>
<dbReference type="GO" id="GO:0009375">
    <property type="term" value="C:ferredoxin hydrogenase complex"/>
    <property type="evidence" value="ECO:0007669"/>
    <property type="project" value="InterPro"/>
</dbReference>
<keyword evidence="6 12" id="KW-0479">Metal-binding</keyword>
<keyword evidence="10 12" id="KW-0411">Iron-sulfur</keyword>
<dbReference type="GO" id="GO:0008901">
    <property type="term" value="F:ferredoxin hydrogenase activity"/>
    <property type="evidence" value="ECO:0007669"/>
    <property type="project" value="InterPro"/>
</dbReference>
<keyword evidence="7" id="KW-0732">Signal</keyword>
<evidence type="ECO:0000256" key="2">
    <source>
        <dbReference type="ARBA" id="ARBA00001966"/>
    </source>
</evidence>
<feature type="binding site" evidence="12">
    <location>
        <position position="52"/>
    </location>
    <ligand>
        <name>[4Fe-4S] cluster</name>
        <dbReference type="ChEBI" id="CHEBI:49883"/>
        <label>1</label>
    </ligand>
</feature>
<dbReference type="eggNOG" id="arCOG02474">
    <property type="taxonomic scope" value="Archaea"/>
</dbReference>
<feature type="domain" description="Cytochrome-c3 hydrogenase C-terminal" evidence="14">
    <location>
        <begin position="224"/>
        <end position="302"/>
    </location>
</feature>
<evidence type="ECO:0000256" key="6">
    <source>
        <dbReference type="ARBA" id="ARBA00022723"/>
    </source>
</evidence>
<keyword evidence="8 15" id="KW-0560">Oxidoreductase</keyword>
<dbReference type="InterPro" id="IPR037148">
    <property type="entry name" value="NiFe-Hase_small_C_sf"/>
</dbReference>
<dbReference type="EMBL" id="CP002588">
    <property type="protein sequence ID" value="AEA46182.1"/>
    <property type="molecule type" value="Genomic_DNA"/>
</dbReference>
<evidence type="ECO:0000256" key="5">
    <source>
        <dbReference type="ARBA" id="ARBA00022485"/>
    </source>
</evidence>
<dbReference type="GO" id="GO:0009055">
    <property type="term" value="F:electron transfer activity"/>
    <property type="evidence" value="ECO:0007669"/>
    <property type="project" value="TreeGrafter"/>
</dbReference>
<evidence type="ECO:0000256" key="10">
    <source>
        <dbReference type="ARBA" id="ARBA00023014"/>
    </source>
</evidence>
<accession>F2KN81</accession>
<dbReference type="InterPro" id="IPR019546">
    <property type="entry name" value="TAT_signal_bac_arc"/>
</dbReference>
<evidence type="ECO:0000256" key="3">
    <source>
        <dbReference type="ARBA" id="ARBA00004196"/>
    </source>
</evidence>
<dbReference type="Pfam" id="PF14720">
    <property type="entry name" value="NiFe_hyd_SSU_C"/>
    <property type="match status" value="1"/>
</dbReference>
<keyword evidence="16" id="KW-1185">Reference proteome</keyword>
<feature type="binding site" evidence="12">
    <location>
        <position position="233"/>
    </location>
    <ligand>
        <name>[4Fe-4S] cluster</name>
        <dbReference type="ChEBI" id="CHEBI:49883"/>
        <label>2</label>
    </ligand>
</feature>
<feature type="domain" description="NADH:ubiquinone oxidoreductase-like 20kDa subunit" evidence="13">
    <location>
        <begin position="49"/>
        <end position="205"/>
    </location>
</feature>
<evidence type="ECO:0000313" key="15">
    <source>
        <dbReference type="EMBL" id="AEA46182.1"/>
    </source>
</evidence>
<evidence type="ECO:0000256" key="4">
    <source>
        <dbReference type="ARBA" id="ARBA00006605"/>
    </source>
</evidence>
<feature type="binding site" evidence="12">
    <location>
        <position position="289"/>
    </location>
    <ligand>
        <name>[3Fe-4S] cluster</name>
        <dbReference type="ChEBI" id="CHEBI:21137"/>
    </ligand>
</feature>
<dbReference type="InterPro" id="IPR037024">
    <property type="entry name" value="NiFe_Hase_small_N_sf"/>
</dbReference>
<gene>
    <name evidence="15" type="ordered locus">Arcve_0141</name>
</gene>
<name>F2KN81_ARCVS</name>
<dbReference type="GO" id="GO:0046872">
    <property type="term" value="F:metal ion binding"/>
    <property type="evidence" value="ECO:0007669"/>
    <property type="project" value="UniProtKB-KW"/>
</dbReference>
<proteinExistence type="inferred from homology"/>
<comment type="cofactor">
    <cofactor evidence="2">
        <name>[4Fe-4S] cluster</name>
        <dbReference type="ChEBI" id="CHEBI:49883"/>
    </cofactor>
</comment>
<feature type="binding site" evidence="12">
    <location>
        <position position="259"/>
    </location>
    <ligand>
        <name>[4Fe-4S] cluster</name>
        <dbReference type="ChEBI" id="CHEBI:49883"/>
        <label>2</label>
    </ligand>
</feature>
<comment type="subcellular location">
    <subcellularLocation>
        <location evidence="3">Cell envelope</location>
    </subcellularLocation>
</comment>
<feature type="binding site" evidence="12">
    <location>
        <position position="286"/>
    </location>
    <ligand>
        <name>[3Fe-4S] cluster</name>
        <dbReference type="ChEBI" id="CHEBI:21137"/>
    </ligand>
</feature>
<dbReference type="PANTHER" id="PTHR30013:SF7">
    <property type="entry name" value="HYDROGENASE-2 SMALL CHAIN"/>
    <property type="match status" value="1"/>
</dbReference>